<organism evidence="1 2">
    <name type="scientific">Aureibacter tunicatorum</name>
    <dbReference type="NCBI Taxonomy" id="866807"/>
    <lineage>
        <taxon>Bacteria</taxon>
        <taxon>Pseudomonadati</taxon>
        <taxon>Bacteroidota</taxon>
        <taxon>Cytophagia</taxon>
        <taxon>Cytophagales</taxon>
        <taxon>Persicobacteraceae</taxon>
        <taxon>Aureibacter</taxon>
    </lineage>
</organism>
<accession>A0AAE4BTJ5</accession>
<evidence type="ECO:0000313" key="1">
    <source>
        <dbReference type="EMBL" id="MDR6240025.1"/>
    </source>
</evidence>
<gene>
    <name evidence="1" type="ORF">HNQ88_003073</name>
</gene>
<protein>
    <submittedName>
        <fullName evidence="1">Uncharacterized protein</fullName>
    </submittedName>
</protein>
<reference evidence="1" key="1">
    <citation type="submission" date="2023-07" db="EMBL/GenBank/DDBJ databases">
        <title>Genomic Encyclopedia of Type Strains, Phase IV (KMG-IV): sequencing the most valuable type-strain genomes for metagenomic binning, comparative biology and taxonomic classification.</title>
        <authorList>
            <person name="Goeker M."/>
        </authorList>
    </citation>
    <scope>NUCLEOTIDE SEQUENCE</scope>
    <source>
        <strain evidence="1">DSM 26174</strain>
    </source>
</reference>
<evidence type="ECO:0000313" key="2">
    <source>
        <dbReference type="Proteomes" id="UP001185092"/>
    </source>
</evidence>
<keyword evidence="2" id="KW-1185">Reference proteome</keyword>
<name>A0AAE4BTJ5_9BACT</name>
<sequence length="500" mass="57707">MRSFLLIVAFSFSAIIENVAQVIDFKGLPLETVKTANITIHPSEDEFLLFPVAGKQVFFAHQTLEGYNNAQNVWEVIMFDSLLQIQAKTKLDFDRNMKVVGYDFHKGHFLCLSQKSERKNIAQIISWDSGSNEQVMKNLILPVEISLRYFECVGSKLILSGMFEDSYLVLLFDPKSNKYITLKGFFNNNEKILAIEVDDENEYFDVISTKTDAEEDNSLHVSTFDSQGKLLENYAPIMPEGVFLGNIQKTKSGFHLGEFNSNESISDSEGLYFMNSAGERAVQAYYRFIDFDSFFDYLPAKRREKATAKIEKIKEAGKKNSFSFPYRIAKLWEDDEGLNVLGEKYKVHVVNRYDHRRMTIFGSIGMQSNFSSPQYNYHLERQYEYHSLFYVKFDAQGKSIRECSMPLESFKSHVKGKFSAKAGDYVFFAGEDLIVKNINERFRDPEKLNMSSEGASSKFERIENWDENTVLLYGVVEGEGKKLMNNRDKFFIQLIKNNNY</sequence>
<dbReference type="EMBL" id="JAVDQD010000003">
    <property type="protein sequence ID" value="MDR6240025.1"/>
    <property type="molecule type" value="Genomic_DNA"/>
</dbReference>
<proteinExistence type="predicted"/>
<dbReference type="AlphaFoldDB" id="A0AAE4BTJ5"/>
<comment type="caution">
    <text evidence="1">The sequence shown here is derived from an EMBL/GenBank/DDBJ whole genome shotgun (WGS) entry which is preliminary data.</text>
</comment>
<dbReference type="Proteomes" id="UP001185092">
    <property type="component" value="Unassembled WGS sequence"/>
</dbReference>
<dbReference type="RefSeq" id="WP_309939847.1">
    <property type="nucleotide sequence ID" value="NZ_AP025305.1"/>
</dbReference>